<evidence type="ECO:0000313" key="3">
    <source>
        <dbReference type="EMBL" id="SFD82703.1"/>
    </source>
</evidence>
<proteinExistence type="inferred from homology"/>
<feature type="chain" id="PRO_5011503992" evidence="2">
    <location>
        <begin position="29"/>
        <end position="517"/>
    </location>
</feature>
<feature type="signal peptide" evidence="2">
    <location>
        <begin position="1"/>
        <end position="28"/>
    </location>
</feature>
<accession>A0A1I1VNR2</accession>
<dbReference type="PANTHER" id="PTHR36842">
    <property type="entry name" value="PROTEIN TOLB HOMOLOG"/>
    <property type="match status" value="1"/>
</dbReference>
<evidence type="ECO:0000256" key="2">
    <source>
        <dbReference type="SAM" id="SignalP"/>
    </source>
</evidence>
<sequence>MPIYKQVNRLCFKLGLCVLSIVCHATFAQQKSVGVFDGQSDIGAVLHPGSCTYKTTTHDYEISGSGTNIWANQDEFHFVWKRIKGDFIVYARADFIGKGTDPHRKIGWMARSSLDENAAHVSAAVHGDGLTSLQFRRAAGAVTEENRATITHADIIQLERHGTTFTMRAAKFGEPFQTREIADVTVGDDLYVGLFISAHNKDVVEKAMCQDVRISVPVSPGEKPGQMNLASRLELLDVATGKRNVIHTEPYSIQAPNWTKDGKTLIYNGKGLIYAFDLARRQPKELNTGDIKNNNNDHVLAFDGKMLGLSSGVSDLGGSIIYTVPLTGGVPKQITPKGPSYLHGWSPDGKELVFCGARNNEYDVYKVPARGGEEIRLTDAKGLDDGPEYTPDGKYIYFNSNRTGTMQIWRMKPDGSQQEAVTDGEFHDWFAHVSPDGKWIVFLSFLKDEVAAGDHPAYKHVYLRLMPVSGGKPKVIAYIYGGQGTINTPSWSPDSKRVAFVSNTDVSVLSPVDISSK</sequence>
<dbReference type="Pfam" id="PF07676">
    <property type="entry name" value="PD40"/>
    <property type="match status" value="4"/>
</dbReference>
<comment type="similarity">
    <text evidence="1">Belongs to the TolB family.</text>
</comment>
<evidence type="ECO:0000313" key="4">
    <source>
        <dbReference type="Proteomes" id="UP000198598"/>
    </source>
</evidence>
<dbReference type="AlphaFoldDB" id="A0A1I1VNR2"/>
<dbReference type="InterPro" id="IPR011042">
    <property type="entry name" value="6-blade_b-propeller_TolB-like"/>
</dbReference>
<dbReference type="PANTHER" id="PTHR36842:SF1">
    <property type="entry name" value="PROTEIN TOLB"/>
    <property type="match status" value="1"/>
</dbReference>
<keyword evidence="4" id="KW-1185">Reference proteome</keyword>
<dbReference type="RefSeq" id="WP_093829133.1">
    <property type="nucleotide sequence ID" value="NZ_FOLQ01000007.1"/>
</dbReference>
<dbReference type="SUPFAM" id="SSF82171">
    <property type="entry name" value="DPP6 N-terminal domain-like"/>
    <property type="match status" value="1"/>
</dbReference>
<dbReference type="STRING" id="662367.SAMN05216167_107199"/>
<name>A0A1I1VNR2_9BACT</name>
<evidence type="ECO:0000256" key="1">
    <source>
        <dbReference type="ARBA" id="ARBA00009820"/>
    </source>
</evidence>
<dbReference type="Proteomes" id="UP000198598">
    <property type="component" value="Unassembled WGS sequence"/>
</dbReference>
<reference evidence="3 4" key="1">
    <citation type="submission" date="2016-10" db="EMBL/GenBank/DDBJ databases">
        <authorList>
            <person name="de Groot N.N."/>
        </authorList>
    </citation>
    <scope>NUCLEOTIDE SEQUENCE [LARGE SCALE GENOMIC DNA]</scope>
    <source>
        <strain evidence="3 4">DSM 26130</strain>
    </source>
</reference>
<keyword evidence="2" id="KW-0732">Signal</keyword>
<dbReference type="EMBL" id="FOLQ01000007">
    <property type="protein sequence ID" value="SFD82703.1"/>
    <property type="molecule type" value="Genomic_DNA"/>
</dbReference>
<dbReference type="OrthoDB" id="8432779at2"/>
<organism evidence="3 4">
    <name type="scientific">Spirosoma endophyticum</name>
    <dbReference type="NCBI Taxonomy" id="662367"/>
    <lineage>
        <taxon>Bacteria</taxon>
        <taxon>Pseudomonadati</taxon>
        <taxon>Bacteroidota</taxon>
        <taxon>Cytophagia</taxon>
        <taxon>Cytophagales</taxon>
        <taxon>Cytophagaceae</taxon>
        <taxon>Spirosoma</taxon>
    </lineage>
</organism>
<protein>
    <submittedName>
        <fullName evidence="3">Periplasmic component of the Tol biopolymer transport system</fullName>
    </submittedName>
</protein>
<dbReference type="Gene3D" id="2.120.10.30">
    <property type="entry name" value="TolB, C-terminal domain"/>
    <property type="match status" value="1"/>
</dbReference>
<gene>
    <name evidence="3" type="ORF">SAMN05216167_107199</name>
</gene>
<dbReference type="InterPro" id="IPR011659">
    <property type="entry name" value="WD40"/>
</dbReference>